<dbReference type="GO" id="GO:0016491">
    <property type="term" value="F:oxidoreductase activity"/>
    <property type="evidence" value="ECO:0007669"/>
    <property type="project" value="UniProtKB-KW"/>
</dbReference>
<dbReference type="PRINTS" id="PR00081">
    <property type="entry name" value="GDHRDH"/>
</dbReference>
<dbReference type="SUPFAM" id="SSF51735">
    <property type="entry name" value="NAD(P)-binding Rossmann-fold domains"/>
    <property type="match status" value="1"/>
</dbReference>
<accession>A0AA86T4P7</accession>
<evidence type="ECO:0000256" key="2">
    <source>
        <dbReference type="ARBA" id="ARBA00023002"/>
    </source>
</evidence>
<name>A0AA86T4P7_9BACT</name>
<keyword evidence="2" id="KW-0560">Oxidoreductase</keyword>
<dbReference type="AlphaFoldDB" id="A0AA86T4P7"/>
<sequence length="263" mass="27349">MQTYETTAIVTGAGSGIGLAVAESFLREGMNIVLNGRNEEKLVRAAVQLGQPDRLAIVAGDITRPETSTRVVEEAVNRFGQLSVLVNNAGIFCTKPFTEYAVEELDGFLGYLRGTFVLSQAAVRQMRGQGRGGSIVNIGTILASNGVNGIPSSAPIAAKGGIMALTKNLSVELARENIRINAVAPGVVPTPLYGDLTDEQLEALHGMQPLGRYGTPKDIADAVLYLVKASWVTGVILPVDGGVDAGGDGAYHGVKESAGTVAA</sequence>
<dbReference type="Pfam" id="PF13561">
    <property type="entry name" value="adh_short_C2"/>
    <property type="match status" value="1"/>
</dbReference>
<dbReference type="InterPro" id="IPR036291">
    <property type="entry name" value="NAD(P)-bd_dom_sf"/>
</dbReference>
<dbReference type="CDD" id="cd05233">
    <property type="entry name" value="SDR_c"/>
    <property type="match status" value="1"/>
</dbReference>
<dbReference type="Gene3D" id="3.40.50.720">
    <property type="entry name" value="NAD(P)-binding Rossmann-like Domain"/>
    <property type="match status" value="1"/>
</dbReference>
<dbReference type="FunFam" id="3.40.50.720:FF:000084">
    <property type="entry name" value="Short-chain dehydrogenase reductase"/>
    <property type="match status" value="1"/>
</dbReference>
<proteinExistence type="inferred from homology"/>
<keyword evidence="4" id="KW-1185">Reference proteome</keyword>
<dbReference type="PANTHER" id="PTHR43639">
    <property type="entry name" value="OXIDOREDUCTASE, SHORT-CHAIN DEHYDROGENASE/REDUCTASE FAMILY (AFU_ORTHOLOGUE AFUA_5G02870)"/>
    <property type="match status" value="1"/>
</dbReference>
<dbReference type="PANTHER" id="PTHR43639:SF1">
    <property type="entry name" value="SHORT-CHAIN DEHYDROGENASE_REDUCTASE FAMILY PROTEIN"/>
    <property type="match status" value="1"/>
</dbReference>
<evidence type="ECO:0000313" key="3">
    <source>
        <dbReference type="EMBL" id="CAI4031726.1"/>
    </source>
</evidence>
<dbReference type="InterPro" id="IPR002347">
    <property type="entry name" value="SDR_fam"/>
</dbReference>
<protein>
    <submittedName>
        <fullName evidence="3">SDR family oxidoreductase</fullName>
    </submittedName>
</protein>
<dbReference type="EMBL" id="OX365700">
    <property type="protein sequence ID" value="CAI4031726.1"/>
    <property type="molecule type" value="Genomic_DNA"/>
</dbReference>
<reference evidence="3" key="1">
    <citation type="submission" date="2022-10" db="EMBL/GenBank/DDBJ databases">
        <authorList>
            <person name="Koch H."/>
        </authorList>
    </citation>
    <scope>NUCLEOTIDE SEQUENCE</scope>
    <source>
        <strain evidence="3">DNF</strain>
    </source>
</reference>
<gene>
    <name evidence="3" type="ORF">DNFV4_02145</name>
</gene>
<comment type="similarity">
    <text evidence="1">Belongs to the short-chain dehydrogenases/reductases (SDR) family.</text>
</comment>
<dbReference type="RefSeq" id="WP_213041738.1">
    <property type="nucleotide sequence ID" value="NZ_OX365700.1"/>
</dbReference>
<dbReference type="Proteomes" id="UP001179121">
    <property type="component" value="Chromosome"/>
</dbReference>
<evidence type="ECO:0000256" key="1">
    <source>
        <dbReference type="ARBA" id="ARBA00006484"/>
    </source>
</evidence>
<dbReference type="PRINTS" id="PR00080">
    <property type="entry name" value="SDRFAMILY"/>
</dbReference>
<evidence type="ECO:0000313" key="4">
    <source>
        <dbReference type="Proteomes" id="UP001179121"/>
    </source>
</evidence>
<dbReference type="KEGG" id="nti:DNFV4_02145"/>
<organism evidence="3 4">
    <name type="scientific">Nitrospira tepida</name>
    <dbReference type="NCBI Taxonomy" id="2973512"/>
    <lineage>
        <taxon>Bacteria</taxon>
        <taxon>Pseudomonadati</taxon>
        <taxon>Nitrospirota</taxon>
        <taxon>Nitrospiria</taxon>
        <taxon>Nitrospirales</taxon>
        <taxon>Nitrospiraceae</taxon>
        <taxon>Nitrospira</taxon>
    </lineage>
</organism>